<dbReference type="PhylomeDB" id="D6WP58"/>
<sequence length="256" mass="29607">MMLTLPFRNFIKKAANRTLQNSLLLRAKSTKEEKSEAEKSQEAALEEKLFLVDENDKVIGHASKRECHQVKKDGEIPLHRAFSVFLFSSHGDLLLQRRSEEKITYPGLYTNSCCSHPIVDIEGEGEECDALGVKKAAQRRLGFELGIPKDKLPLEKFNYITRVHYKDEGNGEWGEHEIDYVLFFQGDVPVNPNPNEISEISYVPRHELDQHLPTLGTLTPWFHLILKHRLKLWWDNLDKIDKIIDHEKILKLGFPK</sequence>
<dbReference type="CDD" id="cd02885">
    <property type="entry name" value="NUDIX_IPP_Isomerase"/>
    <property type="match status" value="1"/>
</dbReference>
<dbReference type="SUPFAM" id="SSF55811">
    <property type="entry name" value="Nudix"/>
    <property type="match status" value="1"/>
</dbReference>
<keyword evidence="8" id="KW-0479">Metal-binding</keyword>
<keyword evidence="11" id="KW-0752">Steroid biosynthesis</keyword>
<dbReference type="GO" id="GO:0005737">
    <property type="term" value="C:cytoplasm"/>
    <property type="evidence" value="ECO:0000318"/>
    <property type="project" value="GO_Central"/>
</dbReference>
<dbReference type="PANTHER" id="PTHR10885:SF0">
    <property type="entry name" value="ISOPENTENYL-DIPHOSPHATE DELTA-ISOMERASE"/>
    <property type="match status" value="1"/>
</dbReference>
<keyword evidence="17" id="KW-1185">Reference proteome</keyword>
<keyword evidence="10" id="KW-0460">Magnesium</keyword>
<dbReference type="KEGG" id="tca:660176"/>
<comment type="similarity">
    <text evidence="5">Belongs to the IPP isomerase type 1 family.</text>
</comment>
<dbReference type="GO" id="GO:0009240">
    <property type="term" value="P:isopentenyl diphosphate biosynthetic process"/>
    <property type="evidence" value="ECO:0000318"/>
    <property type="project" value="GO_Central"/>
</dbReference>
<evidence type="ECO:0000256" key="6">
    <source>
        <dbReference type="ARBA" id="ARBA00012057"/>
    </source>
</evidence>
<protein>
    <recommendedName>
        <fullName evidence="6">isopentenyl-diphosphate Delta-isomerase</fullName>
        <ecNumber evidence="6">5.3.3.2</ecNumber>
    </recommendedName>
</protein>
<evidence type="ECO:0000256" key="1">
    <source>
        <dbReference type="ARBA" id="ARBA00000374"/>
    </source>
</evidence>
<keyword evidence="9" id="KW-0756">Sterol biosynthesis</keyword>
<evidence type="ECO:0000259" key="15">
    <source>
        <dbReference type="PROSITE" id="PS51462"/>
    </source>
</evidence>
<evidence type="ECO:0000256" key="12">
    <source>
        <dbReference type="ARBA" id="ARBA00023098"/>
    </source>
</evidence>
<evidence type="ECO:0000256" key="8">
    <source>
        <dbReference type="ARBA" id="ARBA00022723"/>
    </source>
</evidence>
<keyword evidence="13" id="KW-0414">Isoprene biosynthesis</keyword>
<keyword evidence="9" id="KW-0152">Cholesterol biosynthesis</keyword>
<keyword evidence="9" id="KW-0753">Steroid metabolism</keyword>
<name>D6WP58_TRICA</name>
<comment type="pathway">
    <text evidence="4">Isoprenoid biosynthesis; dimethylallyl diphosphate biosynthesis; dimethylallyl diphosphate from isopentenyl diphosphate: step 1/1.</text>
</comment>
<evidence type="ECO:0000256" key="11">
    <source>
        <dbReference type="ARBA" id="ARBA00022955"/>
    </source>
</evidence>
<dbReference type="Proteomes" id="UP000007266">
    <property type="component" value="Linkage group 7"/>
</dbReference>
<comment type="function">
    <text evidence="3">Catalyzes the 1,3-allylic rearrangement of the homoallylic substrate isopentenyl (IPP) to its highly electrophilic allylic isomer, dimethylallyl diphosphate (DMAPP).</text>
</comment>
<reference evidence="16 17" key="2">
    <citation type="journal article" date="2010" name="Nucleic Acids Res.">
        <title>BeetleBase in 2010: revisions to provide comprehensive genomic information for Tribolium castaneum.</title>
        <authorList>
            <person name="Kim H.S."/>
            <person name="Murphy T."/>
            <person name="Xia J."/>
            <person name="Caragea D."/>
            <person name="Park Y."/>
            <person name="Beeman R.W."/>
            <person name="Lorenzen M.D."/>
            <person name="Butcher S."/>
            <person name="Manak J.R."/>
            <person name="Brown S.J."/>
        </authorList>
    </citation>
    <scope>GENOME REANNOTATION</scope>
    <source>
        <strain evidence="16 17">Georgia GA2</strain>
    </source>
</reference>
<evidence type="ECO:0000256" key="5">
    <source>
        <dbReference type="ARBA" id="ARBA00007579"/>
    </source>
</evidence>
<organism evidence="16 17">
    <name type="scientific">Tribolium castaneum</name>
    <name type="common">Red flour beetle</name>
    <dbReference type="NCBI Taxonomy" id="7070"/>
    <lineage>
        <taxon>Eukaryota</taxon>
        <taxon>Metazoa</taxon>
        <taxon>Ecdysozoa</taxon>
        <taxon>Arthropoda</taxon>
        <taxon>Hexapoda</taxon>
        <taxon>Insecta</taxon>
        <taxon>Pterygota</taxon>
        <taxon>Neoptera</taxon>
        <taxon>Endopterygota</taxon>
        <taxon>Coleoptera</taxon>
        <taxon>Polyphaga</taxon>
        <taxon>Cucujiformia</taxon>
        <taxon>Tenebrionidae</taxon>
        <taxon>Tenebrionidae incertae sedis</taxon>
        <taxon>Tribolium</taxon>
    </lineage>
</organism>
<comment type="cofactor">
    <cofactor evidence="2">
        <name>Mg(2+)</name>
        <dbReference type="ChEBI" id="CHEBI:18420"/>
    </cofactor>
</comment>
<dbReference type="EMBL" id="KQ971352">
    <property type="protein sequence ID" value="EFA07280.1"/>
    <property type="molecule type" value="Genomic_DNA"/>
</dbReference>
<dbReference type="PROSITE" id="PS51462">
    <property type="entry name" value="NUDIX"/>
    <property type="match status" value="1"/>
</dbReference>
<evidence type="ECO:0000256" key="4">
    <source>
        <dbReference type="ARBA" id="ARBA00004826"/>
    </source>
</evidence>
<feature type="domain" description="Nudix hydrolase" evidence="15">
    <location>
        <begin position="77"/>
        <end position="224"/>
    </location>
</feature>
<dbReference type="GO" id="GO:0050992">
    <property type="term" value="P:dimethylallyl diphosphate biosynthetic process"/>
    <property type="evidence" value="ECO:0007669"/>
    <property type="project" value="UniProtKB-UniPathway"/>
</dbReference>
<evidence type="ECO:0000256" key="7">
    <source>
        <dbReference type="ARBA" id="ARBA00022516"/>
    </source>
</evidence>
<dbReference type="InterPro" id="IPR015797">
    <property type="entry name" value="NUDIX_hydrolase-like_dom_sf"/>
</dbReference>
<dbReference type="Pfam" id="PF00293">
    <property type="entry name" value="NUDIX"/>
    <property type="match status" value="1"/>
</dbReference>
<evidence type="ECO:0000256" key="13">
    <source>
        <dbReference type="ARBA" id="ARBA00023229"/>
    </source>
</evidence>
<dbReference type="InterPro" id="IPR000086">
    <property type="entry name" value="NUDIX_hydrolase_dom"/>
</dbReference>
<dbReference type="EC" id="5.3.3.2" evidence="6"/>
<keyword evidence="12" id="KW-0443">Lipid metabolism</keyword>
<reference evidence="16 17" key="1">
    <citation type="journal article" date="2008" name="Nature">
        <title>The genome of the model beetle and pest Tribolium castaneum.</title>
        <authorList>
            <consortium name="Tribolium Genome Sequencing Consortium"/>
            <person name="Richards S."/>
            <person name="Gibbs R.A."/>
            <person name="Weinstock G.M."/>
            <person name="Brown S.J."/>
            <person name="Denell R."/>
            <person name="Beeman R.W."/>
            <person name="Gibbs R."/>
            <person name="Beeman R.W."/>
            <person name="Brown S.J."/>
            <person name="Bucher G."/>
            <person name="Friedrich M."/>
            <person name="Grimmelikhuijzen C.J."/>
            <person name="Klingler M."/>
            <person name="Lorenzen M."/>
            <person name="Richards S."/>
            <person name="Roth S."/>
            <person name="Schroder R."/>
            <person name="Tautz D."/>
            <person name="Zdobnov E.M."/>
            <person name="Muzny D."/>
            <person name="Gibbs R.A."/>
            <person name="Weinstock G.M."/>
            <person name="Attaway T."/>
            <person name="Bell S."/>
            <person name="Buhay C.J."/>
            <person name="Chandrabose M.N."/>
            <person name="Chavez D."/>
            <person name="Clerk-Blankenburg K.P."/>
            <person name="Cree A."/>
            <person name="Dao M."/>
            <person name="Davis C."/>
            <person name="Chacko J."/>
            <person name="Dinh H."/>
            <person name="Dugan-Rocha S."/>
            <person name="Fowler G."/>
            <person name="Garner T.T."/>
            <person name="Garnes J."/>
            <person name="Gnirke A."/>
            <person name="Hawes A."/>
            <person name="Hernandez J."/>
            <person name="Hines S."/>
            <person name="Holder M."/>
            <person name="Hume J."/>
            <person name="Jhangiani S.N."/>
            <person name="Joshi V."/>
            <person name="Khan Z.M."/>
            <person name="Jackson L."/>
            <person name="Kovar C."/>
            <person name="Kowis A."/>
            <person name="Lee S."/>
            <person name="Lewis L.R."/>
            <person name="Margolis J."/>
            <person name="Morgan M."/>
            <person name="Nazareth L.V."/>
            <person name="Nguyen N."/>
            <person name="Okwuonu G."/>
            <person name="Parker D."/>
            <person name="Richards S."/>
            <person name="Ruiz S.J."/>
            <person name="Santibanez J."/>
            <person name="Savard J."/>
            <person name="Scherer S.E."/>
            <person name="Schneider B."/>
            <person name="Sodergren E."/>
            <person name="Tautz D."/>
            <person name="Vattahil S."/>
            <person name="Villasana D."/>
            <person name="White C.S."/>
            <person name="Wright R."/>
            <person name="Park Y."/>
            <person name="Beeman R.W."/>
            <person name="Lord J."/>
            <person name="Oppert B."/>
            <person name="Lorenzen M."/>
            <person name="Brown S."/>
            <person name="Wang L."/>
            <person name="Savard J."/>
            <person name="Tautz D."/>
            <person name="Richards S."/>
            <person name="Weinstock G."/>
            <person name="Gibbs R.A."/>
            <person name="Liu Y."/>
            <person name="Worley K."/>
            <person name="Weinstock G."/>
            <person name="Elsik C.G."/>
            <person name="Reese J.T."/>
            <person name="Elhaik E."/>
            <person name="Landan G."/>
            <person name="Graur D."/>
            <person name="Arensburger P."/>
            <person name="Atkinson P."/>
            <person name="Beeman R.W."/>
            <person name="Beidler J."/>
            <person name="Brown S.J."/>
            <person name="Demuth J.P."/>
            <person name="Drury D.W."/>
            <person name="Du Y.Z."/>
            <person name="Fujiwara H."/>
            <person name="Lorenzen M."/>
            <person name="Maselli V."/>
            <person name="Osanai M."/>
            <person name="Park Y."/>
            <person name="Robertson H.M."/>
            <person name="Tu Z."/>
            <person name="Wang J.J."/>
            <person name="Wang S."/>
            <person name="Richards S."/>
            <person name="Song H."/>
            <person name="Zhang L."/>
            <person name="Sodergren E."/>
            <person name="Werner D."/>
            <person name="Stanke M."/>
            <person name="Morgenstern B."/>
            <person name="Solovyev V."/>
            <person name="Kosarev P."/>
            <person name="Brown G."/>
            <person name="Chen H.C."/>
            <person name="Ermolaeva O."/>
            <person name="Hlavina W."/>
            <person name="Kapustin Y."/>
            <person name="Kiryutin B."/>
            <person name="Kitts P."/>
            <person name="Maglott D."/>
            <person name="Pruitt K."/>
            <person name="Sapojnikov V."/>
            <person name="Souvorov A."/>
            <person name="Mackey A.J."/>
            <person name="Waterhouse R.M."/>
            <person name="Wyder S."/>
            <person name="Zdobnov E.M."/>
            <person name="Zdobnov E.M."/>
            <person name="Wyder S."/>
            <person name="Kriventseva E.V."/>
            <person name="Kadowaki T."/>
            <person name="Bork P."/>
            <person name="Aranda M."/>
            <person name="Bao R."/>
            <person name="Beermann A."/>
            <person name="Berns N."/>
            <person name="Bolognesi R."/>
            <person name="Bonneton F."/>
            <person name="Bopp D."/>
            <person name="Brown S.J."/>
            <person name="Bucher G."/>
            <person name="Butts T."/>
            <person name="Chaumot A."/>
            <person name="Denell R.E."/>
            <person name="Ferrier D.E."/>
            <person name="Friedrich M."/>
            <person name="Gordon C.M."/>
            <person name="Jindra M."/>
            <person name="Klingler M."/>
            <person name="Lan Q."/>
            <person name="Lattorff H.M."/>
            <person name="Laudet V."/>
            <person name="von Levetsow C."/>
            <person name="Liu Z."/>
            <person name="Lutz R."/>
            <person name="Lynch J.A."/>
            <person name="da Fonseca R.N."/>
            <person name="Posnien N."/>
            <person name="Reuter R."/>
            <person name="Roth S."/>
            <person name="Savard J."/>
            <person name="Schinko J.B."/>
            <person name="Schmitt C."/>
            <person name="Schoppmeier M."/>
            <person name="Schroder R."/>
            <person name="Shippy T.D."/>
            <person name="Simonnet F."/>
            <person name="Marques-Souza H."/>
            <person name="Tautz D."/>
            <person name="Tomoyasu Y."/>
            <person name="Trauner J."/>
            <person name="Van der Zee M."/>
            <person name="Vervoort M."/>
            <person name="Wittkopp N."/>
            <person name="Wimmer E.A."/>
            <person name="Yang X."/>
            <person name="Jones A.K."/>
            <person name="Sattelle D.B."/>
            <person name="Ebert P.R."/>
            <person name="Nelson D."/>
            <person name="Scott J.G."/>
            <person name="Beeman R.W."/>
            <person name="Muthukrishnan S."/>
            <person name="Kramer K.J."/>
            <person name="Arakane Y."/>
            <person name="Beeman R.W."/>
            <person name="Zhu Q."/>
            <person name="Hogenkamp D."/>
            <person name="Dixit R."/>
            <person name="Oppert B."/>
            <person name="Jiang H."/>
            <person name="Zou Z."/>
            <person name="Marshall J."/>
            <person name="Elpidina E."/>
            <person name="Vinokurov K."/>
            <person name="Oppert C."/>
            <person name="Zou Z."/>
            <person name="Evans J."/>
            <person name="Lu Z."/>
            <person name="Zhao P."/>
            <person name="Sumathipala N."/>
            <person name="Altincicek B."/>
            <person name="Vilcinskas A."/>
            <person name="Williams M."/>
            <person name="Hultmark D."/>
            <person name="Hetru C."/>
            <person name="Jiang H."/>
            <person name="Grimmelikhuijzen C.J."/>
            <person name="Hauser F."/>
            <person name="Cazzamali G."/>
            <person name="Williamson M."/>
            <person name="Park Y."/>
            <person name="Li B."/>
            <person name="Tanaka Y."/>
            <person name="Predel R."/>
            <person name="Neupert S."/>
            <person name="Schachtner J."/>
            <person name="Verleyen P."/>
            <person name="Raible F."/>
            <person name="Bork P."/>
            <person name="Friedrich M."/>
            <person name="Walden K.K."/>
            <person name="Robertson H.M."/>
            <person name="Angeli S."/>
            <person name="Foret S."/>
            <person name="Bucher G."/>
            <person name="Schuetz S."/>
            <person name="Maleszka R."/>
            <person name="Wimmer E.A."/>
            <person name="Beeman R.W."/>
            <person name="Lorenzen M."/>
            <person name="Tomoyasu Y."/>
            <person name="Miller S.C."/>
            <person name="Grossmann D."/>
            <person name="Bucher G."/>
        </authorList>
    </citation>
    <scope>NUCLEOTIDE SEQUENCE [LARGE SCALE GENOMIC DNA]</scope>
    <source>
        <strain evidence="16 17">Georgia GA2</strain>
    </source>
</reference>
<dbReference type="eggNOG" id="KOG0142">
    <property type="taxonomic scope" value="Eukaryota"/>
</dbReference>
<evidence type="ECO:0000313" key="16">
    <source>
        <dbReference type="EMBL" id="EFA07280.1"/>
    </source>
</evidence>
<dbReference type="AlphaFoldDB" id="D6WP58"/>
<gene>
    <name evidence="16" type="primary">AUGUSTUS-3.0.2_14514</name>
    <name evidence="16" type="ORF">TcasGA2_TC014514</name>
</gene>
<dbReference type="Gene3D" id="3.90.79.10">
    <property type="entry name" value="Nucleoside Triphosphate Pyrophosphohydrolase"/>
    <property type="match status" value="1"/>
</dbReference>
<keyword evidence="9" id="KW-0153">Cholesterol metabolism</keyword>
<dbReference type="FunFam" id="3.90.79.10:FF:000012">
    <property type="entry name" value="Isopentenyl-diphosphate Delta-isomerase 1"/>
    <property type="match status" value="1"/>
</dbReference>
<evidence type="ECO:0000256" key="14">
    <source>
        <dbReference type="ARBA" id="ARBA00023235"/>
    </source>
</evidence>
<evidence type="ECO:0000313" key="17">
    <source>
        <dbReference type="Proteomes" id="UP000007266"/>
    </source>
</evidence>
<dbReference type="GO" id="GO:0004452">
    <property type="term" value="F:isopentenyl-diphosphate delta-isomerase activity"/>
    <property type="evidence" value="ECO:0000318"/>
    <property type="project" value="GO_Central"/>
</dbReference>
<evidence type="ECO:0000256" key="9">
    <source>
        <dbReference type="ARBA" id="ARBA00022778"/>
    </source>
</evidence>
<dbReference type="GO" id="GO:0006695">
    <property type="term" value="P:cholesterol biosynthetic process"/>
    <property type="evidence" value="ECO:0007669"/>
    <property type="project" value="UniProtKB-KW"/>
</dbReference>
<dbReference type="GO" id="GO:0046872">
    <property type="term" value="F:metal ion binding"/>
    <property type="evidence" value="ECO:0007669"/>
    <property type="project" value="UniProtKB-KW"/>
</dbReference>
<comment type="catalytic activity">
    <reaction evidence="1">
        <text>isopentenyl diphosphate = dimethylallyl diphosphate</text>
        <dbReference type="Rhea" id="RHEA:23284"/>
        <dbReference type="ChEBI" id="CHEBI:57623"/>
        <dbReference type="ChEBI" id="CHEBI:128769"/>
        <dbReference type="EC" id="5.3.3.2"/>
    </reaction>
</comment>
<dbReference type="STRING" id="7070.D6WP58"/>
<evidence type="ECO:0000256" key="3">
    <source>
        <dbReference type="ARBA" id="ARBA00003951"/>
    </source>
</evidence>
<accession>D6WP58</accession>
<dbReference type="UniPathway" id="UPA00059">
    <property type="reaction ID" value="UER00104"/>
</dbReference>
<evidence type="ECO:0000256" key="10">
    <source>
        <dbReference type="ARBA" id="ARBA00022842"/>
    </source>
</evidence>
<dbReference type="PANTHER" id="PTHR10885">
    <property type="entry name" value="ISOPENTENYL-DIPHOSPHATE DELTA-ISOMERASE"/>
    <property type="match status" value="1"/>
</dbReference>
<dbReference type="InterPro" id="IPR011876">
    <property type="entry name" value="IsopentenylPP_isomerase_typ1"/>
</dbReference>
<keyword evidence="9" id="KW-1207">Sterol metabolism</keyword>
<dbReference type="HOGENOM" id="CLU_060552_0_1_1"/>
<dbReference type="OMA" id="KAPFDNG"/>
<dbReference type="PIRSF" id="PIRSF018427">
    <property type="entry name" value="Isopntndiph_ism"/>
    <property type="match status" value="1"/>
</dbReference>
<dbReference type="FunCoup" id="D6WP58">
    <property type="interactions" value="1154"/>
</dbReference>
<keyword evidence="7" id="KW-0444">Lipid biosynthesis</keyword>
<dbReference type="OrthoDB" id="510307at2759"/>
<evidence type="ECO:0000256" key="2">
    <source>
        <dbReference type="ARBA" id="ARBA00001946"/>
    </source>
</evidence>
<proteinExistence type="inferred from homology"/>
<dbReference type="NCBIfam" id="TIGR02150">
    <property type="entry name" value="IPP_isom_1"/>
    <property type="match status" value="1"/>
</dbReference>
<keyword evidence="14" id="KW-0413">Isomerase</keyword>
<dbReference type="InParanoid" id="D6WP58"/>